<keyword evidence="2 3" id="KW-0456">Lyase</keyword>
<evidence type="ECO:0000313" key="6">
    <source>
        <dbReference type="Proteomes" id="UP000326757"/>
    </source>
</evidence>
<dbReference type="Gene3D" id="3.20.20.140">
    <property type="entry name" value="Metal-dependent hydrolases"/>
    <property type="match status" value="1"/>
</dbReference>
<dbReference type="InterPro" id="IPR032466">
    <property type="entry name" value="Metal_Hydrolase"/>
</dbReference>
<dbReference type="EMBL" id="VIGI01000008">
    <property type="protein sequence ID" value="KAB8296985.1"/>
    <property type="molecule type" value="Genomic_DNA"/>
</dbReference>
<evidence type="ECO:0000256" key="3">
    <source>
        <dbReference type="RuleBase" id="RU366045"/>
    </source>
</evidence>
<proteinExistence type="inferred from homology"/>
<dbReference type="Proteomes" id="UP000326757">
    <property type="component" value="Unassembled WGS sequence"/>
</dbReference>
<dbReference type="InterPro" id="IPR006680">
    <property type="entry name" value="Amidohydro-rel"/>
</dbReference>
<dbReference type="Pfam" id="PF04909">
    <property type="entry name" value="Amidohydro_2"/>
    <property type="match status" value="1"/>
</dbReference>
<keyword evidence="1 3" id="KW-0210">Decarboxylase</keyword>
<dbReference type="SUPFAM" id="SSF51556">
    <property type="entry name" value="Metallo-dependent hydrolases"/>
    <property type="match status" value="1"/>
</dbReference>
<dbReference type="GO" id="GO:0016787">
    <property type="term" value="F:hydrolase activity"/>
    <property type="evidence" value="ECO:0007669"/>
    <property type="project" value="InterPro"/>
</dbReference>
<dbReference type="GO" id="GO:0016831">
    <property type="term" value="F:carboxy-lyase activity"/>
    <property type="evidence" value="ECO:0007669"/>
    <property type="project" value="UniProtKB-KW"/>
</dbReference>
<reference evidence="5 6" key="1">
    <citation type="submission" date="2019-06" db="EMBL/GenBank/DDBJ databases">
        <title>Genome Sequence of the Brown Rot Fungal Pathogen Monilinia laxa.</title>
        <authorList>
            <person name="De Miccolis Angelini R.M."/>
            <person name="Landi L."/>
            <person name="Abate D."/>
            <person name="Pollastro S."/>
            <person name="Romanazzi G."/>
            <person name="Faretra F."/>
        </authorList>
    </citation>
    <scope>NUCLEOTIDE SEQUENCE [LARGE SCALE GENOMIC DNA]</scope>
    <source>
        <strain evidence="5 6">Mlax316</strain>
    </source>
</reference>
<evidence type="ECO:0000256" key="1">
    <source>
        <dbReference type="ARBA" id="ARBA00022793"/>
    </source>
</evidence>
<accession>A0A5N6K3P2</accession>
<dbReference type="OrthoDB" id="432010at2759"/>
<evidence type="ECO:0000259" key="4">
    <source>
        <dbReference type="Pfam" id="PF04909"/>
    </source>
</evidence>
<protein>
    <recommendedName>
        <fullName evidence="4">Amidohydrolase-related domain-containing protein</fullName>
    </recommendedName>
</protein>
<dbReference type="PANTHER" id="PTHR21240">
    <property type="entry name" value="2-AMINO-3-CARBOXYLMUCONATE-6-SEMIALDEHYDE DECARBOXYLASE"/>
    <property type="match status" value="1"/>
</dbReference>
<dbReference type="PANTHER" id="PTHR21240:SF30">
    <property type="entry name" value="AMIDOHYDROLASE-RELATED DOMAIN-CONTAINING PROTEIN-RELATED"/>
    <property type="match status" value="1"/>
</dbReference>
<keyword evidence="6" id="KW-1185">Reference proteome</keyword>
<feature type="domain" description="Amidohydrolase-related" evidence="4">
    <location>
        <begin position="69"/>
        <end position="321"/>
    </location>
</feature>
<dbReference type="InterPro" id="IPR032465">
    <property type="entry name" value="ACMSD"/>
</dbReference>
<comment type="similarity">
    <text evidence="3">Belongs to the metallo-dependent hydrolases superfamily.</text>
</comment>
<evidence type="ECO:0000256" key="2">
    <source>
        <dbReference type="ARBA" id="ARBA00023239"/>
    </source>
</evidence>
<sequence>MLPLITLEEHYLSSAVLAAQQASGVTDPFSGFPEHISRKLKSLDDERIKDMDDGNISLQILSHGPMNHASPELCQQINDELTAAISQNPSRLRGFATLPMGSPSAAAQELERCIKKLGFVGALIDNHLDGKFYDDEKFWDVFEKASALDVPIYIHPNFTSEKDMHKYKGNYSDDIAMGLANWGLGWHFDTGLHFLRLYSAGLFDRFPKLKIVLGHMGELLPFNLERIFKIARRWGRKRGLESVWEENLWVTTSGMFSLAPLACLVQTKGKDKILFSVDYPFSGNDTGREFVERVGESGIFGGLESREMRGFAYENAERLLKVKIVDGSGF</sequence>
<gene>
    <name evidence="5" type="ORF">EYC80_002388</name>
</gene>
<comment type="caution">
    <text evidence="5">The sequence shown here is derived from an EMBL/GenBank/DDBJ whole genome shotgun (WGS) entry which is preliminary data.</text>
</comment>
<name>A0A5N6K3P2_MONLA</name>
<evidence type="ECO:0000313" key="5">
    <source>
        <dbReference type="EMBL" id="KAB8296985.1"/>
    </source>
</evidence>
<dbReference type="AlphaFoldDB" id="A0A5N6K3P2"/>
<dbReference type="FunFam" id="3.20.20.140:FF:000099">
    <property type="entry name" value="Amidohydrolase 2"/>
    <property type="match status" value="1"/>
</dbReference>
<dbReference type="GO" id="GO:0019748">
    <property type="term" value="P:secondary metabolic process"/>
    <property type="evidence" value="ECO:0007669"/>
    <property type="project" value="TreeGrafter"/>
</dbReference>
<organism evidence="5 6">
    <name type="scientific">Monilinia laxa</name>
    <name type="common">Brown rot fungus</name>
    <name type="synonym">Sclerotinia laxa</name>
    <dbReference type="NCBI Taxonomy" id="61186"/>
    <lineage>
        <taxon>Eukaryota</taxon>
        <taxon>Fungi</taxon>
        <taxon>Dikarya</taxon>
        <taxon>Ascomycota</taxon>
        <taxon>Pezizomycotina</taxon>
        <taxon>Leotiomycetes</taxon>
        <taxon>Helotiales</taxon>
        <taxon>Sclerotiniaceae</taxon>
        <taxon>Monilinia</taxon>
    </lineage>
</organism>
<dbReference type="GO" id="GO:0005829">
    <property type="term" value="C:cytosol"/>
    <property type="evidence" value="ECO:0007669"/>
    <property type="project" value="TreeGrafter"/>
</dbReference>